<protein>
    <recommendedName>
        <fullName evidence="5">Type II toxin-antitoxin system PemK/MazF family toxin</fullName>
    </recommendedName>
</protein>
<keyword evidence="4" id="KW-1185">Reference proteome</keyword>
<dbReference type="InterPro" id="IPR003477">
    <property type="entry name" value="PemK-like"/>
</dbReference>
<dbReference type="Proteomes" id="UP000448867">
    <property type="component" value="Unassembled WGS sequence"/>
</dbReference>
<dbReference type="AlphaFoldDB" id="A0A7X2M0I9"/>
<evidence type="ECO:0000256" key="2">
    <source>
        <dbReference type="ARBA" id="ARBA00022649"/>
    </source>
</evidence>
<dbReference type="Pfam" id="PF02452">
    <property type="entry name" value="PemK_toxin"/>
    <property type="match status" value="1"/>
</dbReference>
<evidence type="ECO:0000313" key="3">
    <source>
        <dbReference type="EMBL" id="MRX73207.1"/>
    </source>
</evidence>
<gene>
    <name evidence="3" type="ORF">GJU40_13745</name>
</gene>
<proteinExistence type="inferred from homology"/>
<comment type="similarity">
    <text evidence="1">Belongs to the PemK/MazF family.</text>
</comment>
<sequence>MIKEKMTESMITSVLGTKRSCKRFMSPDKRVKLARDRANADQGEFFFAKAKMSNGDVIPRPVFIIGKNEDSNDTEDVIVCSCTKSPARTLYDVEVQLKKKTSVRTNKIYTIHRDQMVFKINHNLPDEVIDSIIEKATQSVQKDPR</sequence>
<dbReference type="InterPro" id="IPR011067">
    <property type="entry name" value="Plasmid_toxin/cell-grow_inhib"/>
</dbReference>
<evidence type="ECO:0000313" key="4">
    <source>
        <dbReference type="Proteomes" id="UP000448867"/>
    </source>
</evidence>
<evidence type="ECO:0000256" key="1">
    <source>
        <dbReference type="ARBA" id="ARBA00007521"/>
    </source>
</evidence>
<dbReference type="Gene3D" id="2.30.30.110">
    <property type="match status" value="1"/>
</dbReference>
<dbReference type="EMBL" id="WKKI01000029">
    <property type="protein sequence ID" value="MRX73207.1"/>
    <property type="molecule type" value="Genomic_DNA"/>
</dbReference>
<dbReference type="OrthoDB" id="2111582at2"/>
<accession>A0A7X2M0I9</accession>
<dbReference type="GO" id="GO:0003677">
    <property type="term" value="F:DNA binding"/>
    <property type="evidence" value="ECO:0007669"/>
    <property type="project" value="InterPro"/>
</dbReference>
<organism evidence="3 4">
    <name type="scientific">Metabacillus lacus</name>
    <dbReference type="NCBI Taxonomy" id="1983721"/>
    <lineage>
        <taxon>Bacteria</taxon>
        <taxon>Bacillati</taxon>
        <taxon>Bacillota</taxon>
        <taxon>Bacilli</taxon>
        <taxon>Bacillales</taxon>
        <taxon>Bacillaceae</taxon>
        <taxon>Metabacillus</taxon>
    </lineage>
</organism>
<keyword evidence="2" id="KW-1277">Toxin-antitoxin system</keyword>
<reference evidence="3 4" key="1">
    <citation type="submission" date="2019-11" db="EMBL/GenBank/DDBJ databases">
        <title>Bacillus lacus genome.</title>
        <authorList>
            <person name="Allen C.J."/>
            <person name="Newman J.D."/>
        </authorList>
    </citation>
    <scope>NUCLEOTIDE SEQUENCE [LARGE SCALE GENOMIC DNA]</scope>
    <source>
        <strain evidence="3 4">KCTC 33946</strain>
    </source>
</reference>
<evidence type="ECO:0008006" key="5">
    <source>
        <dbReference type="Google" id="ProtNLM"/>
    </source>
</evidence>
<dbReference type="SUPFAM" id="SSF50118">
    <property type="entry name" value="Cell growth inhibitor/plasmid maintenance toxic component"/>
    <property type="match status" value="1"/>
</dbReference>
<name>A0A7X2M0I9_9BACI</name>
<comment type="caution">
    <text evidence="3">The sequence shown here is derived from an EMBL/GenBank/DDBJ whole genome shotgun (WGS) entry which is preliminary data.</text>
</comment>